<dbReference type="AlphaFoldDB" id="A0A1C7H1T8"/>
<reference evidence="2" key="1">
    <citation type="submission" date="2016-04" db="EMBL/GenBank/DDBJ databases">
        <title>Complete Genome Sequences of Twelve Strains of a Stable Defined Moderately Diverse Mouse Microbiota 2 (sDMDMm2).</title>
        <authorList>
            <person name="Uchimura Y."/>
            <person name="Wyss M."/>
            <person name="Brugiroux S."/>
            <person name="Limenitakis J.P."/>
            <person name="Stecher B."/>
            <person name="McCoy K.D."/>
            <person name="Macpherson A.J."/>
        </authorList>
    </citation>
    <scope>NUCLEOTIDE SEQUENCE [LARGE SCALE GENOMIC DNA]</scope>
    <source>
        <strain evidence="2">I48</strain>
    </source>
</reference>
<proteinExistence type="predicted"/>
<keyword evidence="2" id="KW-1185">Reference proteome</keyword>
<name>A0A1C7H1T8_9BACE</name>
<evidence type="ECO:0000313" key="2">
    <source>
        <dbReference type="Proteomes" id="UP000092631"/>
    </source>
</evidence>
<accession>A0A1C7H1T8</accession>
<dbReference type="RefSeq" id="WP_065539444.1">
    <property type="nucleotide sequence ID" value="NZ_CAPDLJ010000025.1"/>
</dbReference>
<dbReference type="KEGG" id="bcae:A4V03_14330"/>
<protein>
    <submittedName>
        <fullName evidence="1">Uncharacterized protein</fullName>
    </submittedName>
</protein>
<dbReference type="EMBL" id="CP015401">
    <property type="protein sequence ID" value="ANU58605.1"/>
    <property type="molecule type" value="Genomic_DNA"/>
</dbReference>
<dbReference type="PROSITE" id="PS51257">
    <property type="entry name" value="PROKAR_LIPOPROTEIN"/>
    <property type="match status" value="1"/>
</dbReference>
<sequence length="304" mass="33780">MMKTKTNMRYIQLFIATALWALLTVSCDRDLPYPIDQVKKGVVIDIVRAPDSDGVLSAGVTDGDYKVSVSIPKQQGDYSMLDYAQLLCVFTDVDGKTTSKVIVDNIKEFPKDISIDIASVYQQFGKEAPTLGEIVYFTTNAVLKDGYTVYGWTEYSDFNNKLFTGWEVDGRAYSYNVRYPVACQLVLEEFVGPVVLNDFYDEYRAEIVKTSDTELEIHGVAEGEDPDGILKLTIDTSTHTVKVAKQIVAHGFVPWIGYNNLAYQATGTIDACKGTITLNGPLTVDEGSFSDQQMIISTNYSTNY</sequence>
<dbReference type="GeneID" id="82188322"/>
<evidence type="ECO:0000313" key="1">
    <source>
        <dbReference type="EMBL" id="ANU58605.1"/>
    </source>
</evidence>
<organism evidence="1 2">
    <name type="scientific">Bacteroides caecimuris</name>
    <dbReference type="NCBI Taxonomy" id="1796613"/>
    <lineage>
        <taxon>Bacteria</taxon>
        <taxon>Pseudomonadati</taxon>
        <taxon>Bacteroidota</taxon>
        <taxon>Bacteroidia</taxon>
        <taxon>Bacteroidales</taxon>
        <taxon>Bacteroidaceae</taxon>
        <taxon>Bacteroides</taxon>
    </lineage>
</organism>
<dbReference type="Proteomes" id="UP000092631">
    <property type="component" value="Chromosome"/>
</dbReference>
<dbReference type="OrthoDB" id="938310at2"/>
<gene>
    <name evidence="1" type="ORF">A4V03_14330</name>
</gene>